<name>A0AAD3T424_NEPGR</name>
<accession>A0AAD3T424</accession>
<gene>
    <name evidence="1" type="ORF">Nepgr_024125</name>
</gene>
<dbReference type="GO" id="GO:0008250">
    <property type="term" value="C:oligosaccharyltransferase complex"/>
    <property type="evidence" value="ECO:0007669"/>
    <property type="project" value="TreeGrafter"/>
</dbReference>
<dbReference type="PANTHER" id="PTHR10830:SF0">
    <property type="entry name" value="DOLICHYL-DIPHOSPHOOLIGOSACCHARIDE--PROTEIN GLYCOSYLTRANSFERASE 48 KDA SUBUNIT"/>
    <property type="match status" value="1"/>
</dbReference>
<organism evidence="1 2">
    <name type="scientific">Nepenthes gracilis</name>
    <name type="common">Slender pitcher plant</name>
    <dbReference type="NCBI Taxonomy" id="150966"/>
    <lineage>
        <taxon>Eukaryota</taxon>
        <taxon>Viridiplantae</taxon>
        <taxon>Streptophyta</taxon>
        <taxon>Embryophyta</taxon>
        <taxon>Tracheophyta</taxon>
        <taxon>Spermatophyta</taxon>
        <taxon>Magnoliopsida</taxon>
        <taxon>eudicotyledons</taxon>
        <taxon>Gunneridae</taxon>
        <taxon>Pentapetalae</taxon>
        <taxon>Caryophyllales</taxon>
        <taxon>Nepenthaceae</taxon>
        <taxon>Nepenthes</taxon>
    </lineage>
</organism>
<evidence type="ECO:0000313" key="1">
    <source>
        <dbReference type="EMBL" id="GMH22282.1"/>
    </source>
</evidence>
<reference evidence="1" key="1">
    <citation type="submission" date="2023-05" db="EMBL/GenBank/DDBJ databases">
        <title>Nepenthes gracilis genome sequencing.</title>
        <authorList>
            <person name="Fukushima K."/>
        </authorList>
    </citation>
    <scope>NUCLEOTIDE SEQUENCE</scope>
    <source>
        <strain evidence="1">SING2019-196</strain>
    </source>
</reference>
<dbReference type="EMBL" id="BSYO01000024">
    <property type="protein sequence ID" value="GMH22282.1"/>
    <property type="molecule type" value="Genomic_DNA"/>
</dbReference>
<dbReference type="AlphaFoldDB" id="A0AAD3T424"/>
<protein>
    <submittedName>
        <fullName evidence="1">Uncharacterized protein</fullName>
    </submittedName>
</protein>
<dbReference type="PANTHER" id="PTHR10830">
    <property type="entry name" value="DOLICHYL-DIPHOSPHOOLIGOSACCHARIDE--PROTEIN GLYCOSYLTRANSFERASE 48 KDA SUBUNIT"/>
    <property type="match status" value="1"/>
</dbReference>
<proteinExistence type="predicted"/>
<evidence type="ECO:0000313" key="2">
    <source>
        <dbReference type="Proteomes" id="UP001279734"/>
    </source>
</evidence>
<dbReference type="Proteomes" id="UP001279734">
    <property type="component" value="Unassembled WGS sequence"/>
</dbReference>
<keyword evidence="2" id="KW-1185">Reference proteome</keyword>
<dbReference type="InterPro" id="IPR005013">
    <property type="entry name" value="DDOST_48_kDa_subunit"/>
</dbReference>
<dbReference type="GO" id="GO:0018279">
    <property type="term" value="P:protein N-linked glycosylation via asparagine"/>
    <property type="evidence" value="ECO:0007669"/>
    <property type="project" value="InterPro"/>
</dbReference>
<comment type="caution">
    <text evidence="1">The sequence shown here is derived from an EMBL/GenBank/DDBJ whole genome shotgun (WGS) entry which is preliminary data.</text>
</comment>
<sequence length="187" mass="20008">MPSPLTKFFTQNCPNVETILDSENLSDGFLLTDQDQNRAPILVPVPPLQGLNNSFLAALGVDHNGYAVTTNKCEHTLLAPGDFVQPDAILENKKIEAPVLFRGMAPLLHPVNNLEMKILPVSPSTYSDNPNTKSITARSLARVSTLGSLSLFSGFALRAGVQKSGSSISFGKSGNEPIMVALGSWDT</sequence>